<gene>
    <name evidence="3" type="ORF">P3W85_36115</name>
</gene>
<sequence length="376" mass="40700">MKVLHLINGDLYSGAERVEDLLALNLPAFGYHADVATLKRGCFAQCRQASGANLFEVTMRSRIDFHAAWKIARLLRAGQFQLLHTHTPRSAMIGGIAARLAQCPMVHHVHSPTSRDTQTAWRNMTNATVERWSLTGARRLIAVSDSLRSYLEQAGFNSASISVVPNGVPVHEPGIEWRAPAGPWVVGTVGLFRPRKGIEILIEALHLCLQSGLDVRLLAVGSFEEDSYRQAMVRLARKLGVADRIEWAGFKLDVRAELRRMHIFALPSLYGEGLPMALIEAMAAGLPVAATAVEGTPEVLTPAGAGLLVEPGNASQLADAIASLAALGPRAREVGDAGRRRQIERYSDAVMARAVADVYDLVLKPHAGCHAEAIPL</sequence>
<feature type="domain" description="Glycosyltransferase subfamily 4-like N-terminal" evidence="2">
    <location>
        <begin position="13"/>
        <end position="170"/>
    </location>
</feature>
<dbReference type="EMBL" id="JARJLM010000578">
    <property type="protein sequence ID" value="MDF3838316.1"/>
    <property type="molecule type" value="Genomic_DNA"/>
</dbReference>
<protein>
    <submittedName>
        <fullName evidence="3">Glycosyltransferase</fullName>
        <ecNumber evidence="3">2.4.-.-</ecNumber>
    </submittedName>
</protein>
<evidence type="ECO:0000313" key="4">
    <source>
        <dbReference type="Proteomes" id="UP001216674"/>
    </source>
</evidence>
<proteinExistence type="predicted"/>
<dbReference type="PANTHER" id="PTHR12526">
    <property type="entry name" value="GLYCOSYLTRANSFERASE"/>
    <property type="match status" value="1"/>
</dbReference>
<dbReference type="PANTHER" id="PTHR12526:SF636">
    <property type="entry name" value="BLL3647 PROTEIN"/>
    <property type="match status" value="1"/>
</dbReference>
<evidence type="ECO:0000259" key="2">
    <source>
        <dbReference type="Pfam" id="PF13439"/>
    </source>
</evidence>
<dbReference type="SUPFAM" id="SSF53756">
    <property type="entry name" value="UDP-Glycosyltransferase/glycogen phosphorylase"/>
    <property type="match status" value="1"/>
</dbReference>
<dbReference type="InterPro" id="IPR001296">
    <property type="entry name" value="Glyco_trans_1"/>
</dbReference>
<evidence type="ECO:0000313" key="3">
    <source>
        <dbReference type="EMBL" id="MDF3838316.1"/>
    </source>
</evidence>
<dbReference type="EC" id="2.4.-.-" evidence="3"/>
<dbReference type="GO" id="GO:0016757">
    <property type="term" value="F:glycosyltransferase activity"/>
    <property type="evidence" value="ECO:0007669"/>
    <property type="project" value="UniProtKB-KW"/>
</dbReference>
<dbReference type="InterPro" id="IPR028098">
    <property type="entry name" value="Glyco_trans_4-like_N"/>
</dbReference>
<dbReference type="Pfam" id="PF13439">
    <property type="entry name" value="Glyco_transf_4"/>
    <property type="match status" value="1"/>
</dbReference>
<comment type="caution">
    <text evidence="3">The sequence shown here is derived from an EMBL/GenBank/DDBJ whole genome shotgun (WGS) entry which is preliminary data.</text>
</comment>
<organism evidence="3 4">
    <name type="scientific">Cupriavidus basilensis</name>
    <dbReference type="NCBI Taxonomy" id="68895"/>
    <lineage>
        <taxon>Bacteria</taxon>
        <taxon>Pseudomonadati</taxon>
        <taxon>Pseudomonadota</taxon>
        <taxon>Betaproteobacteria</taxon>
        <taxon>Burkholderiales</taxon>
        <taxon>Burkholderiaceae</taxon>
        <taxon>Cupriavidus</taxon>
    </lineage>
</organism>
<feature type="domain" description="Glycosyl transferase family 1" evidence="1">
    <location>
        <begin position="179"/>
        <end position="340"/>
    </location>
</feature>
<reference evidence="3 4" key="1">
    <citation type="submission" date="2023-03" db="EMBL/GenBank/DDBJ databases">
        <title>Draft assemblies of triclosan tolerant bacteria isolated from returned activated sludge.</title>
        <authorList>
            <person name="Van Hamelsveld S."/>
        </authorList>
    </citation>
    <scope>NUCLEOTIDE SEQUENCE [LARGE SCALE GENOMIC DNA]</scope>
    <source>
        <strain evidence="3 4">GW210010_S58</strain>
    </source>
</reference>
<evidence type="ECO:0000259" key="1">
    <source>
        <dbReference type="Pfam" id="PF00534"/>
    </source>
</evidence>
<keyword evidence="3" id="KW-0328">Glycosyltransferase</keyword>
<dbReference type="Gene3D" id="3.40.50.2000">
    <property type="entry name" value="Glycogen Phosphorylase B"/>
    <property type="match status" value="2"/>
</dbReference>
<dbReference type="RefSeq" id="WP_276268301.1">
    <property type="nucleotide sequence ID" value="NZ_JARJLM010000578.1"/>
</dbReference>
<name>A0ABT6B2Y7_9BURK</name>
<dbReference type="Pfam" id="PF00534">
    <property type="entry name" value="Glycos_transf_1"/>
    <property type="match status" value="1"/>
</dbReference>
<dbReference type="Proteomes" id="UP001216674">
    <property type="component" value="Unassembled WGS sequence"/>
</dbReference>
<keyword evidence="3" id="KW-0808">Transferase</keyword>
<accession>A0ABT6B2Y7</accession>
<keyword evidence="4" id="KW-1185">Reference proteome</keyword>